<evidence type="ECO:0000259" key="2">
    <source>
        <dbReference type="PROSITE" id="PS50158"/>
    </source>
</evidence>
<dbReference type="EMBL" id="BKCJ010005987">
    <property type="protein sequence ID" value="GEU69723.1"/>
    <property type="molecule type" value="Genomic_DNA"/>
</dbReference>
<dbReference type="SUPFAM" id="SSF57756">
    <property type="entry name" value="Retrovirus zinc finger-like domains"/>
    <property type="match status" value="1"/>
</dbReference>
<keyword evidence="1" id="KW-0862">Zinc</keyword>
<dbReference type="GO" id="GO:0008270">
    <property type="term" value="F:zinc ion binding"/>
    <property type="evidence" value="ECO:0007669"/>
    <property type="project" value="UniProtKB-KW"/>
</dbReference>
<sequence length="264" mass="30377">MGLQKAVNIQSKNVGNDGIIARCSFNVQEESFKSSNIQKETGNIERNLQTSSPRNVTNVQCYNCNEKGHYAHNCPKLRVRDSKYFMEQMLLAKKDEAGVILSNEQNNFLLTGAAQIEELEELNANICMMAIIQPPNIDYEKKPNYDSVFISEFPEEVKAMMIIFESMESDLAATWKQNEILNDQLLEATLKHDIKLCVLMCNDFVNDISLDEIEKVKKESIDVQENLLKRKKLLKMIFRDVKNNALIMNYECNIEKRKTSVNHL</sequence>
<feature type="domain" description="CCHC-type" evidence="2">
    <location>
        <begin position="61"/>
        <end position="76"/>
    </location>
</feature>
<reference evidence="3" key="1">
    <citation type="journal article" date="2019" name="Sci. Rep.">
        <title>Draft genome of Tanacetum cinerariifolium, the natural source of mosquito coil.</title>
        <authorList>
            <person name="Yamashiro T."/>
            <person name="Shiraishi A."/>
            <person name="Satake H."/>
            <person name="Nakayama K."/>
        </authorList>
    </citation>
    <scope>NUCLEOTIDE SEQUENCE</scope>
</reference>
<dbReference type="GO" id="GO:0003676">
    <property type="term" value="F:nucleic acid binding"/>
    <property type="evidence" value="ECO:0007669"/>
    <property type="project" value="InterPro"/>
</dbReference>
<dbReference type="PROSITE" id="PS50158">
    <property type="entry name" value="ZF_CCHC"/>
    <property type="match status" value="1"/>
</dbReference>
<dbReference type="InterPro" id="IPR036875">
    <property type="entry name" value="Znf_CCHC_sf"/>
</dbReference>
<keyword evidence="1" id="KW-0479">Metal-binding</keyword>
<evidence type="ECO:0000256" key="1">
    <source>
        <dbReference type="PROSITE-ProRule" id="PRU00047"/>
    </source>
</evidence>
<keyword evidence="1" id="KW-0863">Zinc-finger</keyword>
<comment type="caution">
    <text evidence="3">The sequence shown here is derived from an EMBL/GenBank/DDBJ whole genome shotgun (WGS) entry which is preliminary data.</text>
</comment>
<dbReference type="InterPro" id="IPR001878">
    <property type="entry name" value="Znf_CCHC"/>
</dbReference>
<accession>A0A6L2M6S6</accession>
<gene>
    <name evidence="3" type="ORF">Tci_041701</name>
</gene>
<proteinExistence type="predicted"/>
<organism evidence="3">
    <name type="scientific">Tanacetum cinerariifolium</name>
    <name type="common">Dalmatian daisy</name>
    <name type="synonym">Chrysanthemum cinerariifolium</name>
    <dbReference type="NCBI Taxonomy" id="118510"/>
    <lineage>
        <taxon>Eukaryota</taxon>
        <taxon>Viridiplantae</taxon>
        <taxon>Streptophyta</taxon>
        <taxon>Embryophyta</taxon>
        <taxon>Tracheophyta</taxon>
        <taxon>Spermatophyta</taxon>
        <taxon>Magnoliopsida</taxon>
        <taxon>eudicotyledons</taxon>
        <taxon>Gunneridae</taxon>
        <taxon>Pentapetalae</taxon>
        <taxon>asterids</taxon>
        <taxon>campanulids</taxon>
        <taxon>Asterales</taxon>
        <taxon>Asteraceae</taxon>
        <taxon>Asteroideae</taxon>
        <taxon>Anthemideae</taxon>
        <taxon>Anthemidinae</taxon>
        <taxon>Tanacetum</taxon>
    </lineage>
</organism>
<dbReference type="AlphaFoldDB" id="A0A6L2M6S6"/>
<dbReference type="Pfam" id="PF00098">
    <property type="entry name" value="zf-CCHC"/>
    <property type="match status" value="1"/>
</dbReference>
<name>A0A6L2M6S6_TANCI</name>
<dbReference type="Gene3D" id="4.10.60.10">
    <property type="entry name" value="Zinc finger, CCHC-type"/>
    <property type="match status" value="1"/>
</dbReference>
<evidence type="ECO:0000313" key="3">
    <source>
        <dbReference type="EMBL" id="GEU69723.1"/>
    </source>
</evidence>
<protein>
    <recommendedName>
        <fullName evidence="2">CCHC-type domain-containing protein</fullName>
    </recommendedName>
</protein>
<dbReference type="SMART" id="SM00343">
    <property type="entry name" value="ZnF_C2HC"/>
    <property type="match status" value="1"/>
</dbReference>